<evidence type="ECO:0000256" key="7">
    <source>
        <dbReference type="ARBA" id="ARBA00022729"/>
    </source>
</evidence>
<organism evidence="17 18">
    <name type="scientific">Sedimentimonas flavescens</name>
    <dbReference type="NCBI Taxonomy" id="2851012"/>
    <lineage>
        <taxon>Bacteria</taxon>
        <taxon>Pseudomonadati</taxon>
        <taxon>Pseudomonadota</taxon>
        <taxon>Alphaproteobacteria</taxon>
        <taxon>Rhodobacterales</taxon>
        <taxon>Rhodobacter group</taxon>
        <taxon>Sedimentimonas</taxon>
    </lineage>
</organism>
<dbReference type="InterPro" id="IPR054765">
    <property type="entry name" value="SLBB_dom"/>
</dbReference>
<accession>A0ABT2ZVB5</accession>
<evidence type="ECO:0000256" key="8">
    <source>
        <dbReference type="ARBA" id="ARBA00023047"/>
    </source>
</evidence>
<reference evidence="17 18" key="1">
    <citation type="submission" date="2022-10" db="EMBL/GenBank/DDBJ databases">
        <title>Sinirhodobacter sp. nov., isolated from ocean surface sediments.</title>
        <authorList>
            <person name="He W."/>
            <person name="Wang L."/>
            <person name="Zhang D.-F."/>
        </authorList>
    </citation>
    <scope>NUCLEOTIDE SEQUENCE [LARGE SCALE GENOMIC DNA]</scope>
    <source>
        <strain evidence="17 18">WL0115</strain>
    </source>
</reference>
<keyword evidence="8" id="KW-0625">Polysaccharide transport</keyword>
<evidence type="ECO:0000256" key="11">
    <source>
        <dbReference type="ARBA" id="ARBA00023136"/>
    </source>
</evidence>
<feature type="domain" description="SLBB" evidence="16">
    <location>
        <begin position="157"/>
        <end position="235"/>
    </location>
</feature>
<name>A0ABT2ZVB5_9RHOB</name>
<evidence type="ECO:0000256" key="9">
    <source>
        <dbReference type="ARBA" id="ARBA00023065"/>
    </source>
</evidence>
<gene>
    <name evidence="17" type="ORF">OE699_02365</name>
</gene>
<dbReference type="PANTHER" id="PTHR33619">
    <property type="entry name" value="POLYSACCHARIDE EXPORT PROTEIN GFCE-RELATED"/>
    <property type="match status" value="1"/>
</dbReference>
<dbReference type="Gene3D" id="3.10.560.10">
    <property type="entry name" value="Outer membrane lipoprotein wza domain like"/>
    <property type="match status" value="2"/>
</dbReference>
<evidence type="ECO:0000259" key="16">
    <source>
        <dbReference type="Pfam" id="PF22461"/>
    </source>
</evidence>
<dbReference type="InterPro" id="IPR003715">
    <property type="entry name" value="Poly_export_N"/>
</dbReference>
<comment type="caution">
    <text evidence="17">The sequence shown here is derived from an EMBL/GenBank/DDBJ whole genome shotgun (WGS) entry which is preliminary data.</text>
</comment>
<comment type="similarity">
    <text evidence="2">Belongs to the BexD/CtrA/VexA family.</text>
</comment>
<evidence type="ECO:0000259" key="15">
    <source>
        <dbReference type="Pfam" id="PF02563"/>
    </source>
</evidence>
<keyword evidence="5" id="KW-0762">Sugar transport</keyword>
<dbReference type="PROSITE" id="PS51257">
    <property type="entry name" value="PROKAR_LIPOPROTEIN"/>
    <property type="match status" value="1"/>
</dbReference>
<proteinExistence type="inferred from homology"/>
<dbReference type="RefSeq" id="WP_263846967.1">
    <property type="nucleotide sequence ID" value="NZ_JAOWKW010000001.1"/>
</dbReference>
<evidence type="ECO:0000256" key="14">
    <source>
        <dbReference type="ARBA" id="ARBA00023288"/>
    </source>
</evidence>
<sequence>MRKTLTLMFVVAALAGCTEGHVNFPVTDDGQKSLPANVEVIRLSSANITSYTEPEHVPGSDVVPGSQAWTYRVGVGDVLSIDVFDHPELTLPVGPARSAVDAGFRVQADGTFHYPFVGSVTAQGRAPEKIREDLREKLSTYIPNPQLEVRVAAFNSQSVIVSGEVKQPNRQALTTSPLTLLEAVNAAGGMTSSADASRIKLRRDNRTYNINLERFLGGNASKTNVVLRAGDVVSVPRRQLEEAYILGQVVKPATIDLSLDPVSITQALTRQGGLQEQRADARGVFVFRKNGERIKVFQLEADSPTGLVLGTEFLLAPNDVIYVTRSPIGKWNDTITRILPSISVAGSVNDFEN</sequence>
<evidence type="ECO:0000256" key="10">
    <source>
        <dbReference type="ARBA" id="ARBA00023114"/>
    </source>
</evidence>
<dbReference type="Pfam" id="PF22461">
    <property type="entry name" value="SLBB_2"/>
    <property type="match status" value="2"/>
</dbReference>
<dbReference type="Pfam" id="PF02563">
    <property type="entry name" value="Poly_export"/>
    <property type="match status" value="1"/>
</dbReference>
<evidence type="ECO:0000256" key="1">
    <source>
        <dbReference type="ARBA" id="ARBA00004571"/>
    </source>
</evidence>
<comment type="subcellular location">
    <subcellularLocation>
        <location evidence="1">Cell outer membrane</location>
        <topology evidence="1">Multi-pass membrane protein</topology>
    </subcellularLocation>
</comment>
<evidence type="ECO:0000256" key="6">
    <source>
        <dbReference type="ARBA" id="ARBA00022692"/>
    </source>
</evidence>
<keyword evidence="7" id="KW-0732">Signal</keyword>
<protein>
    <submittedName>
        <fullName evidence="17">Polysaccharide biosynthesis/export family protein</fullName>
    </submittedName>
</protein>
<evidence type="ECO:0000256" key="12">
    <source>
        <dbReference type="ARBA" id="ARBA00023139"/>
    </source>
</evidence>
<dbReference type="PANTHER" id="PTHR33619:SF3">
    <property type="entry name" value="POLYSACCHARIDE EXPORT PROTEIN GFCE-RELATED"/>
    <property type="match status" value="1"/>
</dbReference>
<keyword evidence="13" id="KW-0998">Cell outer membrane</keyword>
<keyword evidence="14" id="KW-0449">Lipoprotein</keyword>
<keyword evidence="18" id="KW-1185">Reference proteome</keyword>
<keyword evidence="9" id="KW-0406">Ion transport</keyword>
<keyword evidence="10" id="KW-0626">Porin</keyword>
<keyword evidence="3" id="KW-0813">Transport</keyword>
<evidence type="ECO:0000256" key="13">
    <source>
        <dbReference type="ARBA" id="ARBA00023237"/>
    </source>
</evidence>
<keyword evidence="6" id="KW-0812">Transmembrane</keyword>
<dbReference type="InterPro" id="IPR049712">
    <property type="entry name" value="Poly_export"/>
</dbReference>
<feature type="domain" description="Polysaccharide export protein N-terminal" evidence="15">
    <location>
        <begin position="67"/>
        <end position="151"/>
    </location>
</feature>
<evidence type="ECO:0000256" key="4">
    <source>
        <dbReference type="ARBA" id="ARBA00022452"/>
    </source>
</evidence>
<evidence type="ECO:0000313" key="18">
    <source>
        <dbReference type="Proteomes" id="UP001526166"/>
    </source>
</evidence>
<evidence type="ECO:0000256" key="2">
    <source>
        <dbReference type="ARBA" id="ARBA00009450"/>
    </source>
</evidence>
<dbReference type="Gene3D" id="3.30.1950.10">
    <property type="entry name" value="wza like domain"/>
    <property type="match status" value="1"/>
</dbReference>
<keyword evidence="12" id="KW-0564">Palmitate</keyword>
<keyword evidence="4" id="KW-1134">Transmembrane beta strand</keyword>
<evidence type="ECO:0000256" key="3">
    <source>
        <dbReference type="ARBA" id="ARBA00022448"/>
    </source>
</evidence>
<evidence type="ECO:0000313" key="17">
    <source>
        <dbReference type="EMBL" id="MCV2877684.1"/>
    </source>
</evidence>
<evidence type="ECO:0000256" key="5">
    <source>
        <dbReference type="ARBA" id="ARBA00022597"/>
    </source>
</evidence>
<dbReference type="Proteomes" id="UP001526166">
    <property type="component" value="Unassembled WGS sequence"/>
</dbReference>
<feature type="domain" description="SLBB" evidence="16">
    <location>
        <begin position="243"/>
        <end position="323"/>
    </location>
</feature>
<keyword evidence="11" id="KW-0472">Membrane</keyword>
<dbReference type="EMBL" id="JAOWKW010000001">
    <property type="protein sequence ID" value="MCV2877684.1"/>
    <property type="molecule type" value="Genomic_DNA"/>
</dbReference>